<evidence type="ECO:0000313" key="2">
    <source>
        <dbReference type="Proteomes" id="UP000241426"/>
    </source>
</evidence>
<dbReference type="RefSeq" id="WP_107289877.1">
    <property type="nucleotide sequence ID" value="NZ_PYNF01000018.1"/>
</dbReference>
<name>A0A2T3KEF2_9GAMM</name>
<protein>
    <submittedName>
        <fullName evidence="1">Uncharacterized protein</fullName>
    </submittedName>
</protein>
<evidence type="ECO:0000313" key="1">
    <source>
        <dbReference type="EMBL" id="PSU95697.1"/>
    </source>
</evidence>
<reference evidence="1 2" key="1">
    <citation type="submission" date="2018-01" db="EMBL/GenBank/DDBJ databases">
        <title>Whole genome sequencing of Histamine producing bacteria.</title>
        <authorList>
            <person name="Butler K."/>
        </authorList>
    </citation>
    <scope>NUCLEOTIDE SEQUENCE [LARGE SCALE GENOMIC DNA]</scope>
    <source>
        <strain evidence="1 2">FS-7.2</strain>
    </source>
</reference>
<accession>A0A2T3KEF2</accession>
<dbReference type="AlphaFoldDB" id="A0A2T3KEF2"/>
<dbReference type="Proteomes" id="UP000241426">
    <property type="component" value="Unassembled WGS sequence"/>
</dbReference>
<comment type="caution">
    <text evidence="1">The sequence shown here is derived from an EMBL/GenBank/DDBJ whole genome shotgun (WGS) entry which is preliminary data.</text>
</comment>
<gene>
    <name evidence="1" type="ORF">C9J27_17640</name>
</gene>
<dbReference type="EMBL" id="PYNF01000018">
    <property type="protein sequence ID" value="PSU95697.1"/>
    <property type="molecule type" value="Genomic_DNA"/>
</dbReference>
<sequence length="123" mass="14172">MRDEIDLILATSWKPNKEEFLTALGIYPGGFGEQLFRTVFETLFVDSIEVKGEYNKYYFVEYANFSEYLIVRYGQTLTEEELEASSVFIVSGLPQIIDENYEDNKLGAVLECIQKLEEANNES</sequence>
<organism evidence="1 2">
    <name type="scientific">Photobacterium kishitanii</name>
    <dbReference type="NCBI Taxonomy" id="318456"/>
    <lineage>
        <taxon>Bacteria</taxon>
        <taxon>Pseudomonadati</taxon>
        <taxon>Pseudomonadota</taxon>
        <taxon>Gammaproteobacteria</taxon>
        <taxon>Vibrionales</taxon>
        <taxon>Vibrionaceae</taxon>
        <taxon>Photobacterium</taxon>
    </lineage>
</organism>
<proteinExistence type="predicted"/>